<dbReference type="PANTHER" id="PTHR35789">
    <property type="entry name" value="SPORE GERMINATION PROTEIN B3"/>
    <property type="match status" value="1"/>
</dbReference>
<evidence type="ECO:0000313" key="11">
    <source>
        <dbReference type="Proteomes" id="UP001161691"/>
    </source>
</evidence>
<dbReference type="Gene3D" id="3.30.300.210">
    <property type="entry name" value="Nutrient germinant receptor protein C, domain 3"/>
    <property type="match status" value="1"/>
</dbReference>
<evidence type="ECO:0000259" key="8">
    <source>
        <dbReference type="Pfam" id="PF05504"/>
    </source>
</evidence>
<sequence length="364" mass="41174">MRRRWLAVLGMLLPLALLQGCWDIRDIDNRMLVAALGISMVDEKGVKIWVRFPLPHSQLGIGSGNKDFLSASERGETATDALDRLRARMPKYLDLSQTRAVFVERRLAEAKGIYGCLDFVVRDRMLPINAIFTLIEGDMEPLFQRPNPSGELSGVYTRLFFERYAGGTPQKNKVALWEVFSRHYNPLQESLVPLLVRDESFQFNLKGNAYFVNDKMVGWLTPEETLIYELVTNRMTPFEIETAGGANVKVETSKAQVRTGWAGGKPDIHIRIRVTMKLMDTSHASPLSSRKIEEEVNKLLEARSVGVFAKTQAKGSDVFGFGNRYRSSLPPGRYREWAALYKQASIALKVESNMRNVGLKLLQE</sequence>
<evidence type="ECO:0000313" key="10">
    <source>
        <dbReference type="EMBL" id="MDI4648634.1"/>
    </source>
</evidence>
<reference evidence="10" key="1">
    <citation type="submission" date="2023-04" db="EMBL/GenBank/DDBJ databases">
        <title>Comparative genomic analysis of Cohnella hashimotonis sp. nov., isolated from the International Space Station.</title>
        <authorList>
            <person name="Venkateswaran K."/>
            <person name="Simpson A."/>
        </authorList>
    </citation>
    <scope>NUCLEOTIDE SEQUENCE</scope>
    <source>
        <strain evidence="10">F6_2S_P_1</strain>
    </source>
</reference>
<evidence type="ECO:0000256" key="5">
    <source>
        <dbReference type="ARBA" id="ARBA00023136"/>
    </source>
</evidence>
<proteinExistence type="inferred from homology"/>
<feature type="domain" description="Spore germination protein N-terminal" evidence="9">
    <location>
        <begin position="23"/>
        <end position="195"/>
    </location>
</feature>
<evidence type="ECO:0000256" key="1">
    <source>
        <dbReference type="ARBA" id="ARBA00004635"/>
    </source>
</evidence>
<dbReference type="Pfam" id="PF05504">
    <property type="entry name" value="Spore_GerAC"/>
    <property type="match status" value="1"/>
</dbReference>
<evidence type="ECO:0000256" key="6">
    <source>
        <dbReference type="ARBA" id="ARBA00023139"/>
    </source>
</evidence>
<dbReference type="EMBL" id="JAGRPV010000001">
    <property type="protein sequence ID" value="MDI4648634.1"/>
    <property type="molecule type" value="Genomic_DNA"/>
</dbReference>
<comment type="similarity">
    <text evidence="2">Belongs to the GerABKC lipoprotein family.</text>
</comment>
<keyword evidence="3" id="KW-0309">Germination</keyword>
<comment type="caution">
    <text evidence="10">The sequence shown here is derived from an EMBL/GenBank/DDBJ whole genome shotgun (WGS) entry which is preliminary data.</text>
</comment>
<evidence type="ECO:0000259" key="9">
    <source>
        <dbReference type="Pfam" id="PF25198"/>
    </source>
</evidence>
<name>A0ABT6TP48_9BACL</name>
<keyword evidence="7" id="KW-0449">Lipoprotein</keyword>
<dbReference type="PANTHER" id="PTHR35789:SF1">
    <property type="entry name" value="SPORE GERMINATION PROTEIN B3"/>
    <property type="match status" value="1"/>
</dbReference>
<accession>A0ABT6TP48</accession>
<evidence type="ECO:0000256" key="2">
    <source>
        <dbReference type="ARBA" id="ARBA00007886"/>
    </source>
</evidence>
<dbReference type="Proteomes" id="UP001161691">
    <property type="component" value="Unassembled WGS sequence"/>
</dbReference>
<dbReference type="InterPro" id="IPR046953">
    <property type="entry name" value="Spore_GerAC-like_C"/>
</dbReference>
<comment type="subcellular location">
    <subcellularLocation>
        <location evidence="1">Membrane</location>
        <topology evidence="1">Lipid-anchor</topology>
    </subcellularLocation>
</comment>
<organism evidence="10 11">
    <name type="scientific">Cohnella hashimotonis</name>
    <dbReference type="NCBI Taxonomy" id="2826895"/>
    <lineage>
        <taxon>Bacteria</taxon>
        <taxon>Bacillati</taxon>
        <taxon>Bacillota</taxon>
        <taxon>Bacilli</taxon>
        <taxon>Bacillales</taxon>
        <taxon>Paenibacillaceae</taxon>
        <taxon>Cohnella</taxon>
    </lineage>
</organism>
<keyword evidence="6" id="KW-0564">Palmitate</keyword>
<gene>
    <name evidence="10" type="ORF">KB449_27015</name>
</gene>
<dbReference type="Pfam" id="PF25198">
    <property type="entry name" value="Spore_GerAC_N"/>
    <property type="match status" value="1"/>
</dbReference>
<keyword evidence="4" id="KW-0732">Signal</keyword>
<dbReference type="PROSITE" id="PS51257">
    <property type="entry name" value="PROKAR_LIPOPROTEIN"/>
    <property type="match status" value="1"/>
</dbReference>
<dbReference type="InterPro" id="IPR038501">
    <property type="entry name" value="Spore_GerAC_C_sf"/>
</dbReference>
<dbReference type="InterPro" id="IPR057336">
    <property type="entry name" value="GerAC_N"/>
</dbReference>
<evidence type="ECO:0000256" key="3">
    <source>
        <dbReference type="ARBA" id="ARBA00022544"/>
    </source>
</evidence>
<keyword evidence="11" id="KW-1185">Reference proteome</keyword>
<dbReference type="RefSeq" id="WP_282911333.1">
    <property type="nucleotide sequence ID" value="NZ_JAGRPV010000001.1"/>
</dbReference>
<feature type="domain" description="Spore germination GerAC-like C-terminal" evidence="8">
    <location>
        <begin position="207"/>
        <end position="358"/>
    </location>
</feature>
<keyword evidence="5" id="KW-0472">Membrane</keyword>
<dbReference type="NCBIfam" id="TIGR02887">
    <property type="entry name" value="spore_ger_x_C"/>
    <property type="match status" value="1"/>
</dbReference>
<dbReference type="InterPro" id="IPR008844">
    <property type="entry name" value="Spore_GerAC-like"/>
</dbReference>
<evidence type="ECO:0000256" key="4">
    <source>
        <dbReference type="ARBA" id="ARBA00022729"/>
    </source>
</evidence>
<evidence type="ECO:0000256" key="7">
    <source>
        <dbReference type="ARBA" id="ARBA00023288"/>
    </source>
</evidence>
<protein>
    <submittedName>
        <fullName evidence="10">Ger(X)C family spore germination protein</fullName>
    </submittedName>
</protein>